<organism evidence="2 3">
    <name type="scientific">Schistosoma rodhaini</name>
    <dbReference type="NCBI Taxonomy" id="6188"/>
    <lineage>
        <taxon>Eukaryota</taxon>
        <taxon>Metazoa</taxon>
        <taxon>Spiralia</taxon>
        <taxon>Lophotrochozoa</taxon>
        <taxon>Platyhelminthes</taxon>
        <taxon>Trematoda</taxon>
        <taxon>Digenea</taxon>
        <taxon>Strigeidida</taxon>
        <taxon>Schistosomatoidea</taxon>
        <taxon>Schistosomatidae</taxon>
        <taxon>Schistosoma</taxon>
    </lineage>
</organism>
<protein>
    <recommendedName>
        <fullName evidence="1">Reverse transcriptase domain-containing protein</fullName>
    </recommendedName>
</protein>
<keyword evidence="2" id="KW-1185">Reference proteome</keyword>
<dbReference type="PANTHER" id="PTHR21301">
    <property type="entry name" value="REVERSE TRANSCRIPTASE"/>
    <property type="match status" value="1"/>
</dbReference>
<feature type="domain" description="Reverse transcriptase" evidence="1">
    <location>
        <begin position="322"/>
        <end position="589"/>
    </location>
</feature>
<name>A0AA85FE07_9TREM</name>
<evidence type="ECO:0000313" key="2">
    <source>
        <dbReference type="Proteomes" id="UP000050792"/>
    </source>
</evidence>
<dbReference type="InterPro" id="IPR043502">
    <property type="entry name" value="DNA/RNA_pol_sf"/>
</dbReference>
<dbReference type="InterPro" id="IPR058912">
    <property type="entry name" value="HTH_animal"/>
</dbReference>
<evidence type="ECO:0000313" key="3">
    <source>
        <dbReference type="WBParaSite" id="SRDH1_46680.1"/>
    </source>
</evidence>
<sequence>MYSANTLHFSDQLRLLIVLSKFIKGTNCFKFLKRRLPSSCTKRLDELANLKCKIASEKVKLEFYKTCINSHIFPRHLYKFLRSNKLQPNVSNLLRLAKSHKEKCNDMLNKLIELHTQASCVLSNLSLLCRIKFMNFCSTVVAKTNHTTKQKLSKTLVYDNDGNLFQFNPDKYVSNLSTVRLSVFEKEALSLGFNFSVAHTKISDLSIDAQFESLYDQLNPLVPTTLDRKNWLKVKLVDVAHHFHGSQVRQRSILTPKHFAALKNLQCRSDIVILRPDKGSGVVVINKCEYKDKMLSILGDQSKFLQDVSSNINVRKLESRVKSNLLKLLKMNVINNEEFNILKPSGSVLPNLYGLPKIHKPNIPLRPILSMSGSPTHELAKWLVKLLNPIRANLCKFSLKDTFELIDFLGDINIKDKSLHSFDVNSLFTNVPLTKTVDFLCDYISKNFPLFPIPSPFLKDLLLLCTANVQFTFDGEYFRQVDGVAMGSPLGPLLAEVFMSYVENMTSDLIGETTLYRRYMDDILIICDKHFDVYRLLDKLNGVQNDIVMTHEPESNGQLAFLDILLSRRDDGTIRRSVYRKPTWTGQYLNFHSFCPLQYKRGLVKCLFKRTRRICTSDMVEKEEKLLTDTLIANGYPLKFINRCKSQLMPRPLIYSVPKKKVYINLPYRGESNSIVLRQRLKAAIENTYYAAQLVVIEKSKAMIHNRPKQCTNDYVTSHCIYQFTCLCGHTYIGRSNRTMQSRVNEHVPRWLQNQCVSNDPINVGGRKPCSSIAKHIIETGHKININTAFRMLYRNCQGRILKFIEALAIRKFKPPLCVQKQFVVTLNLPW</sequence>
<dbReference type="PROSITE" id="PS50878">
    <property type="entry name" value="RT_POL"/>
    <property type="match status" value="1"/>
</dbReference>
<dbReference type="InterPro" id="IPR000477">
    <property type="entry name" value="RT_dom"/>
</dbReference>
<evidence type="ECO:0000259" key="1">
    <source>
        <dbReference type="PROSITE" id="PS50878"/>
    </source>
</evidence>
<dbReference type="PANTHER" id="PTHR21301:SF10">
    <property type="entry name" value="REVERSE TRANSCRIPTASE DOMAIN-CONTAINING PROTEIN"/>
    <property type="match status" value="1"/>
</dbReference>
<dbReference type="SUPFAM" id="SSF56672">
    <property type="entry name" value="DNA/RNA polymerases"/>
    <property type="match status" value="1"/>
</dbReference>
<dbReference type="AlphaFoldDB" id="A0AA85FE07"/>
<dbReference type="Pfam" id="PF00078">
    <property type="entry name" value="RVT_1"/>
    <property type="match status" value="1"/>
</dbReference>
<reference evidence="2" key="1">
    <citation type="submission" date="2022-06" db="EMBL/GenBank/DDBJ databases">
        <authorList>
            <person name="Berger JAMES D."/>
            <person name="Berger JAMES D."/>
        </authorList>
    </citation>
    <scope>NUCLEOTIDE SEQUENCE [LARGE SCALE GENOMIC DNA]</scope>
</reference>
<proteinExistence type="predicted"/>
<dbReference type="WBParaSite" id="SRDH1_46680.1">
    <property type="protein sequence ID" value="SRDH1_46680.1"/>
    <property type="gene ID" value="SRDH1_46680"/>
</dbReference>
<dbReference type="Proteomes" id="UP000050792">
    <property type="component" value="Unassembled WGS sequence"/>
</dbReference>
<dbReference type="Pfam" id="PF26215">
    <property type="entry name" value="HTH_animal"/>
    <property type="match status" value="1"/>
</dbReference>
<accession>A0AA85FE07</accession>
<reference evidence="3" key="2">
    <citation type="submission" date="2023-11" db="UniProtKB">
        <authorList>
            <consortium name="WormBaseParasite"/>
        </authorList>
    </citation>
    <scope>IDENTIFICATION</scope>
</reference>